<evidence type="ECO:0000256" key="3">
    <source>
        <dbReference type="ARBA" id="ARBA00022741"/>
    </source>
</evidence>
<dbReference type="Proteomes" id="UP001165367">
    <property type="component" value="Unassembled WGS sequence"/>
</dbReference>
<evidence type="ECO:0000259" key="5">
    <source>
        <dbReference type="PROSITE" id="PS50893"/>
    </source>
</evidence>
<keyword evidence="7" id="KW-1185">Reference proteome</keyword>
<evidence type="ECO:0000313" key="7">
    <source>
        <dbReference type="Proteomes" id="UP001165367"/>
    </source>
</evidence>
<dbReference type="SMART" id="SM00382">
    <property type="entry name" value="AAA"/>
    <property type="match status" value="1"/>
</dbReference>
<keyword evidence="4 6" id="KW-0067">ATP-binding</keyword>
<proteinExistence type="inferred from homology"/>
<dbReference type="InterPro" id="IPR017871">
    <property type="entry name" value="ABC_transporter-like_CS"/>
</dbReference>
<dbReference type="EMBL" id="JAKLTR010000008">
    <property type="protein sequence ID" value="MCG2615383.1"/>
    <property type="molecule type" value="Genomic_DNA"/>
</dbReference>
<sequence>MFGLLGPNGAGKSSLMRTIVGLQTADSGQIFFNNVNVADDPFFLKKQLGFLPQDFGVYPKISAYDLLNHLAILKGVTNTHDRKQQILSLLQKVNLFADRKKEVHTFSGGMKQRFGVAQALLGNPKIIIVDEPTAGLDPEERNRFNSLLSELGEDIIIILSTHLVEDVRNLCSQMAIINNGSVLQQGNPNDLIAGLQGRIGRKQIIKQELDDHKRDHRVISSQFITGKLNIHILADRMPAGFQPIDPSLEDVYFSILHQNSN</sequence>
<dbReference type="SUPFAM" id="SSF52540">
    <property type="entry name" value="P-loop containing nucleoside triphosphate hydrolases"/>
    <property type="match status" value="1"/>
</dbReference>
<dbReference type="PROSITE" id="PS00211">
    <property type="entry name" value="ABC_TRANSPORTER_1"/>
    <property type="match status" value="1"/>
</dbReference>
<organism evidence="6 7">
    <name type="scientific">Terrimonas ginsenosidimutans</name>
    <dbReference type="NCBI Taxonomy" id="2908004"/>
    <lineage>
        <taxon>Bacteria</taxon>
        <taxon>Pseudomonadati</taxon>
        <taxon>Bacteroidota</taxon>
        <taxon>Chitinophagia</taxon>
        <taxon>Chitinophagales</taxon>
        <taxon>Chitinophagaceae</taxon>
        <taxon>Terrimonas</taxon>
    </lineage>
</organism>
<dbReference type="Gene3D" id="3.40.50.300">
    <property type="entry name" value="P-loop containing nucleotide triphosphate hydrolases"/>
    <property type="match status" value="1"/>
</dbReference>
<gene>
    <name evidence="6" type="ORF">LZZ85_13870</name>
</gene>
<evidence type="ECO:0000313" key="6">
    <source>
        <dbReference type="EMBL" id="MCG2615383.1"/>
    </source>
</evidence>
<protein>
    <submittedName>
        <fullName evidence="6">ATP-binding cassette domain-containing protein</fullName>
    </submittedName>
</protein>
<dbReference type="GO" id="GO:0005524">
    <property type="term" value="F:ATP binding"/>
    <property type="evidence" value="ECO:0007669"/>
    <property type="project" value="UniProtKB-KW"/>
</dbReference>
<comment type="similarity">
    <text evidence="1">Belongs to the ABC transporter superfamily.</text>
</comment>
<keyword evidence="2" id="KW-0813">Transport</keyword>
<name>A0ABS9KSS2_9BACT</name>
<accession>A0ABS9KSS2</accession>
<dbReference type="InterPro" id="IPR027417">
    <property type="entry name" value="P-loop_NTPase"/>
</dbReference>
<dbReference type="InterPro" id="IPR003593">
    <property type="entry name" value="AAA+_ATPase"/>
</dbReference>
<feature type="domain" description="ABC transporter" evidence="5">
    <location>
        <begin position="2"/>
        <end position="204"/>
    </location>
</feature>
<reference evidence="6" key="1">
    <citation type="submission" date="2022-01" db="EMBL/GenBank/DDBJ databases">
        <authorList>
            <person name="Jo J.-H."/>
            <person name="Im W.-T."/>
        </authorList>
    </citation>
    <scope>NUCLEOTIDE SEQUENCE</scope>
    <source>
        <strain evidence="6">NA20</strain>
    </source>
</reference>
<dbReference type="PANTHER" id="PTHR43335:SF2">
    <property type="entry name" value="ABC TRANSPORTER, ATP-BINDING PROTEIN"/>
    <property type="match status" value="1"/>
</dbReference>
<dbReference type="Pfam" id="PF00005">
    <property type="entry name" value="ABC_tran"/>
    <property type="match status" value="1"/>
</dbReference>
<evidence type="ECO:0000256" key="2">
    <source>
        <dbReference type="ARBA" id="ARBA00022448"/>
    </source>
</evidence>
<dbReference type="InterPro" id="IPR003439">
    <property type="entry name" value="ABC_transporter-like_ATP-bd"/>
</dbReference>
<keyword evidence="3" id="KW-0547">Nucleotide-binding</keyword>
<evidence type="ECO:0000256" key="4">
    <source>
        <dbReference type="ARBA" id="ARBA00022840"/>
    </source>
</evidence>
<comment type="caution">
    <text evidence="6">The sequence shown here is derived from an EMBL/GenBank/DDBJ whole genome shotgun (WGS) entry which is preliminary data.</text>
</comment>
<evidence type="ECO:0000256" key="1">
    <source>
        <dbReference type="ARBA" id="ARBA00005417"/>
    </source>
</evidence>
<dbReference type="PANTHER" id="PTHR43335">
    <property type="entry name" value="ABC TRANSPORTER, ATP-BINDING PROTEIN"/>
    <property type="match status" value="1"/>
</dbReference>
<dbReference type="PROSITE" id="PS50893">
    <property type="entry name" value="ABC_TRANSPORTER_2"/>
    <property type="match status" value="1"/>
</dbReference>